<gene>
    <name evidence="1" type="ORF">E0H50_15565</name>
</gene>
<evidence type="ECO:0000313" key="1">
    <source>
        <dbReference type="EMBL" id="TCC33400.1"/>
    </source>
</evidence>
<dbReference type="AlphaFoldDB" id="A0A4R0IM13"/>
<reference evidence="1 2" key="1">
    <citation type="submission" date="2019-02" db="EMBL/GenBank/DDBJ databases">
        <title>Kribbella capetownensis sp. nov. and Kribbella speibonae sp. nov., isolated from soil.</title>
        <authorList>
            <person name="Curtis S.M."/>
            <person name="Norton I."/>
            <person name="Everest G.J."/>
            <person name="Meyers P.R."/>
        </authorList>
    </citation>
    <scope>NUCLEOTIDE SEQUENCE [LARGE SCALE GENOMIC DNA]</scope>
    <source>
        <strain evidence="1 2">DSM 27082</strain>
    </source>
</reference>
<dbReference type="EMBL" id="SJKA01000005">
    <property type="protein sequence ID" value="TCC33400.1"/>
    <property type="molecule type" value="Genomic_DNA"/>
</dbReference>
<dbReference type="RefSeq" id="WP_131288785.1">
    <property type="nucleotide sequence ID" value="NZ_SJKA01000005.1"/>
</dbReference>
<name>A0A4R0IM13_9ACTN</name>
<protein>
    <submittedName>
        <fullName evidence="1">Uncharacterized protein</fullName>
    </submittedName>
</protein>
<comment type="caution">
    <text evidence="1">The sequence shown here is derived from an EMBL/GenBank/DDBJ whole genome shotgun (WGS) entry which is preliminary data.</text>
</comment>
<accession>A0A4R0IM13</accession>
<dbReference type="Proteomes" id="UP000292695">
    <property type="component" value="Unassembled WGS sequence"/>
</dbReference>
<keyword evidence="2" id="KW-1185">Reference proteome</keyword>
<organism evidence="1 2">
    <name type="scientific">Kribbella sindirgiensis</name>
    <dbReference type="NCBI Taxonomy" id="1124744"/>
    <lineage>
        <taxon>Bacteria</taxon>
        <taxon>Bacillati</taxon>
        <taxon>Actinomycetota</taxon>
        <taxon>Actinomycetes</taxon>
        <taxon>Propionibacteriales</taxon>
        <taxon>Kribbellaceae</taxon>
        <taxon>Kribbella</taxon>
    </lineage>
</organism>
<dbReference type="OrthoDB" id="3827987at2"/>
<sequence length="59" mass="6410">MTFPIQPQQSSRVPVLIGTASVDPELGYAVPPGPWGLAVSLHTERDRWLLASLELTITP</sequence>
<evidence type="ECO:0000313" key="2">
    <source>
        <dbReference type="Proteomes" id="UP000292695"/>
    </source>
</evidence>
<proteinExistence type="predicted"/>